<organism evidence="1 2">
    <name type="scientific">Bradyrhizobium agreste</name>
    <dbReference type="NCBI Taxonomy" id="2751811"/>
    <lineage>
        <taxon>Bacteria</taxon>
        <taxon>Pseudomonadati</taxon>
        <taxon>Pseudomonadota</taxon>
        <taxon>Alphaproteobacteria</taxon>
        <taxon>Hyphomicrobiales</taxon>
        <taxon>Nitrobacteraceae</taxon>
        <taxon>Bradyrhizobium</taxon>
    </lineage>
</organism>
<dbReference type="Proteomes" id="UP000807370">
    <property type="component" value="Unassembled WGS sequence"/>
</dbReference>
<proteinExistence type="predicted"/>
<comment type="caution">
    <text evidence="1">The sequence shown here is derived from an EMBL/GenBank/DDBJ whole genome shotgun (WGS) entry which is preliminary data.</text>
</comment>
<evidence type="ECO:0000313" key="2">
    <source>
        <dbReference type="Proteomes" id="UP000807370"/>
    </source>
</evidence>
<name>A0ABS0PLV6_9BRAD</name>
<reference evidence="1 2" key="1">
    <citation type="submission" date="2020-07" db="EMBL/GenBank/DDBJ databases">
        <title>Bradyrhizobium diversity isolated from nodules of indigenous legumes of Western Australia.</title>
        <authorList>
            <person name="Klepa M.S."/>
        </authorList>
    </citation>
    <scope>NUCLEOTIDE SEQUENCE [LARGE SCALE GENOMIC DNA]</scope>
    <source>
        <strain evidence="1 2">CNPSo 4010</strain>
    </source>
</reference>
<sequence length="73" mass="8056">MFGFTCMPLCSFFESTRFAQWTVGASRHPAFPAPSALLRVVNEQSSGGLCRENASLCQPIDNSFVPRTLRSTK</sequence>
<protein>
    <recommendedName>
        <fullName evidence="3">Secreted protein</fullName>
    </recommendedName>
</protein>
<gene>
    <name evidence="1" type="ORF">HZZ13_10080</name>
</gene>
<keyword evidence="2" id="KW-1185">Reference proteome</keyword>
<dbReference type="EMBL" id="JACCHP010000005">
    <property type="protein sequence ID" value="MBH5398138.1"/>
    <property type="molecule type" value="Genomic_DNA"/>
</dbReference>
<evidence type="ECO:0000313" key="1">
    <source>
        <dbReference type="EMBL" id="MBH5398138.1"/>
    </source>
</evidence>
<evidence type="ECO:0008006" key="3">
    <source>
        <dbReference type="Google" id="ProtNLM"/>
    </source>
</evidence>
<dbReference type="RefSeq" id="WP_197959454.1">
    <property type="nucleotide sequence ID" value="NZ_JACCHP010000005.1"/>
</dbReference>
<accession>A0ABS0PLV6</accession>